<comment type="caution">
    <text evidence="2">The sequence shown here is derived from an EMBL/GenBank/DDBJ whole genome shotgun (WGS) entry which is preliminary data.</text>
</comment>
<evidence type="ECO:0000313" key="2">
    <source>
        <dbReference type="EMBL" id="MFB9312947.1"/>
    </source>
</evidence>
<protein>
    <recommendedName>
        <fullName evidence="4">EfeO-type cupredoxin-like domain-containing protein</fullName>
    </recommendedName>
</protein>
<dbReference type="RefSeq" id="WP_140011458.1">
    <property type="nucleotide sequence ID" value="NZ_JBHMDG010000009.1"/>
</dbReference>
<dbReference type="Proteomes" id="UP001589750">
    <property type="component" value="Unassembled WGS sequence"/>
</dbReference>
<name>A0ABV5K971_9ACTN</name>
<keyword evidence="3" id="KW-1185">Reference proteome</keyword>
<evidence type="ECO:0000256" key="1">
    <source>
        <dbReference type="SAM" id="SignalP"/>
    </source>
</evidence>
<feature type="chain" id="PRO_5045257823" description="EfeO-type cupredoxin-like domain-containing protein" evidence="1">
    <location>
        <begin position="23"/>
        <end position="119"/>
    </location>
</feature>
<accession>A0ABV5K971</accession>
<dbReference type="PROSITE" id="PS51257">
    <property type="entry name" value="PROKAR_LIPOPROTEIN"/>
    <property type="match status" value="1"/>
</dbReference>
<evidence type="ECO:0000313" key="3">
    <source>
        <dbReference type="Proteomes" id="UP001589750"/>
    </source>
</evidence>
<feature type="signal peptide" evidence="1">
    <location>
        <begin position="1"/>
        <end position="22"/>
    </location>
</feature>
<keyword evidence="1" id="KW-0732">Signal</keyword>
<organism evidence="2 3">
    <name type="scientific">Nocardioides plantarum</name>
    <dbReference type="NCBI Taxonomy" id="29299"/>
    <lineage>
        <taxon>Bacteria</taxon>
        <taxon>Bacillati</taxon>
        <taxon>Actinomycetota</taxon>
        <taxon>Actinomycetes</taxon>
        <taxon>Propionibacteriales</taxon>
        <taxon>Nocardioidaceae</taxon>
        <taxon>Nocardioides</taxon>
    </lineage>
</organism>
<evidence type="ECO:0008006" key="4">
    <source>
        <dbReference type="Google" id="ProtNLM"/>
    </source>
</evidence>
<proteinExistence type="predicted"/>
<gene>
    <name evidence="2" type="ORF">ACFFRI_07820</name>
</gene>
<reference evidence="2 3" key="1">
    <citation type="submission" date="2024-09" db="EMBL/GenBank/DDBJ databases">
        <authorList>
            <person name="Sun Q."/>
            <person name="Mori K."/>
        </authorList>
    </citation>
    <scope>NUCLEOTIDE SEQUENCE [LARGE SCALE GENOMIC DNA]</scope>
    <source>
        <strain evidence="2 3">JCM 9626</strain>
    </source>
</reference>
<sequence length="119" mass="12798">MRRRLAAATVLLTVLTSVTACSGDDGGGSTEVKTITVNLEGDKATPTGDRVDVDVNQPVDIDITADRAGQIHVHSSPGQYFDFKAGDNDPIKLQFDRPGKVEIEFHEPIDAPIVELLVQ</sequence>
<dbReference type="EMBL" id="JBHMDG010000009">
    <property type="protein sequence ID" value="MFB9312947.1"/>
    <property type="molecule type" value="Genomic_DNA"/>
</dbReference>